<sequence>MVDEVGTDGHIDSVPTRSTNITGSCKRIRFDRMRVAEAFSRGFLHVHSQRVPFDIVIIDNWNGDNNSALITTITSVWISGISYAYGVENWIISDDMKWAAQTISTTLANGPAATGGTRNIPLAIDPVEQASDIGLYRGSLDQAGLIDAFLPY</sequence>
<dbReference type="Proteomes" id="UP001497444">
    <property type="component" value="Unassembled WGS sequence"/>
</dbReference>
<evidence type="ECO:0000313" key="2">
    <source>
        <dbReference type="Proteomes" id="UP001497444"/>
    </source>
</evidence>
<comment type="caution">
    <text evidence="1">The sequence shown here is derived from an EMBL/GenBank/DDBJ whole genome shotgun (WGS) entry which is preliminary data.</text>
</comment>
<reference evidence="1" key="1">
    <citation type="submission" date="2024-02" db="EMBL/GenBank/DDBJ databases">
        <authorList>
            <consortium name="ELIXIR-Norway"/>
            <consortium name="Elixir Norway"/>
        </authorList>
    </citation>
    <scope>NUCLEOTIDE SEQUENCE</scope>
</reference>
<accession>A0ABP0VEL7</accession>
<protein>
    <submittedName>
        <fullName evidence="1">Uncharacterized protein</fullName>
    </submittedName>
</protein>
<gene>
    <name evidence="1" type="ORF">CSSPJE1EN1_LOCUS27769</name>
</gene>
<organism evidence="1 2">
    <name type="scientific">Sphagnum jensenii</name>
    <dbReference type="NCBI Taxonomy" id="128206"/>
    <lineage>
        <taxon>Eukaryota</taxon>
        <taxon>Viridiplantae</taxon>
        <taxon>Streptophyta</taxon>
        <taxon>Embryophyta</taxon>
        <taxon>Bryophyta</taxon>
        <taxon>Sphagnophytina</taxon>
        <taxon>Sphagnopsida</taxon>
        <taxon>Sphagnales</taxon>
        <taxon>Sphagnaceae</taxon>
        <taxon>Sphagnum</taxon>
    </lineage>
</organism>
<name>A0ABP0VEL7_9BRYO</name>
<evidence type="ECO:0000313" key="1">
    <source>
        <dbReference type="EMBL" id="CAK9252391.1"/>
    </source>
</evidence>
<keyword evidence="2" id="KW-1185">Reference proteome</keyword>
<proteinExistence type="predicted"/>
<dbReference type="EMBL" id="CAXAQS010000612">
    <property type="protein sequence ID" value="CAK9252391.1"/>
    <property type="molecule type" value="Genomic_DNA"/>
</dbReference>